<dbReference type="SUPFAM" id="SSF51126">
    <property type="entry name" value="Pectin lyase-like"/>
    <property type="match status" value="1"/>
</dbReference>
<keyword evidence="4" id="KW-1185">Reference proteome</keyword>
<sequence>MPITVTTNGTTLLEAIAACRQLPKSERKITLSEGNHFVGETIRLGGMDSGLVIKGSGDARLYGGQRIANWEPKGDTLWRAKLPEVLAGKWDFRMLMVNDRYAERAHFPQKGFLIHETDFDVTWKSTYEGGFEREPTYEELTTLKFKPADIPTSFEPKNAELTVFHMWDESLVGVKQIDRGSNTIMFSNPAGWPPGAFAKYYQFDKRYVVWNTREGLQKPGQWYLDRAAGELVYWPQENEDMAKVEIYAPVLENVLVLEGDDHNDVADIELQDFTVALSNAPLMSGAFGAKLFDGAIALRGAKNCKLEGLTIKNVGAHGIKADGDDISITSCQIYNAGAGAIRITGSRANIHNNYIHDIGKTFPSAIALYVGATDPNVLEEWEAGKAYTDCVIAHNELHDVPYAAICAGGKNLVIEKNLIYRAMQNLYDGAGIYITFCTNSMVRNNFIRDIKDAPGAGTSAYYLDEKAIDCLVEGNVEINVPRASHNHIGKNNTFRNNFFFMKEKGRFSMERSEGYVFEKNVVVTGTGFEFYDPATCTDFNNNILFAGSGKVIGKSLNRYEVIDEFELPLTDGNTDEDPLILEYEEGKIRFAPNSIAHELGIQEVDVSDAGRIPLKETNNL</sequence>
<dbReference type="PANTHER" id="PTHR36453">
    <property type="entry name" value="SECRETED PROTEIN-RELATED"/>
    <property type="match status" value="1"/>
</dbReference>
<dbReference type="SMART" id="SM00710">
    <property type="entry name" value="PbH1"/>
    <property type="match status" value="4"/>
</dbReference>
<dbReference type="EMBL" id="VIKU02000001">
    <property type="protein sequence ID" value="NHF58584.1"/>
    <property type="molecule type" value="Genomic_DNA"/>
</dbReference>
<dbReference type="InterPro" id="IPR012334">
    <property type="entry name" value="Pectin_lyas_fold"/>
</dbReference>
<evidence type="ECO:0000313" key="3">
    <source>
        <dbReference type="EMBL" id="NHF58584.1"/>
    </source>
</evidence>
<organism evidence="3 4">
    <name type="scientific">Pelagihabitans pacificus</name>
    <dbReference type="NCBI Taxonomy" id="2696054"/>
    <lineage>
        <taxon>Bacteria</taxon>
        <taxon>Pseudomonadati</taxon>
        <taxon>Bacteroidota</taxon>
        <taxon>Flavobacteriia</taxon>
        <taxon>Flavobacteriales</taxon>
        <taxon>Flavobacteriaceae</taxon>
        <taxon>Pelagihabitans</taxon>
    </lineage>
</organism>
<dbReference type="InterPro" id="IPR011050">
    <property type="entry name" value="Pectin_lyase_fold/virulence"/>
</dbReference>
<dbReference type="Pfam" id="PF21231">
    <property type="entry name" value="GH141_M"/>
    <property type="match status" value="1"/>
</dbReference>
<dbReference type="Proteomes" id="UP000707206">
    <property type="component" value="Unassembled WGS sequence"/>
</dbReference>
<dbReference type="Gene3D" id="2.160.20.10">
    <property type="entry name" value="Single-stranded right-handed beta-helix, Pectin lyase-like"/>
    <property type="match status" value="1"/>
</dbReference>
<dbReference type="InterPro" id="IPR006626">
    <property type="entry name" value="PbH1"/>
</dbReference>
<reference evidence="3" key="1">
    <citation type="submission" date="2019-07" db="EMBL/GenBank/DDBJ databases">
        <authorList>
            <person name="De-Chao Zhang Q."/>
        </authorList>
    </citation>
    <scope>NUCLEOTIDE SEQUENCE</scope>
    <source>
        <strain evidence="3">TP-CH-4</strain>
    </source>
</reference>
<feature type="domain" description="Right handed beta helix" evidence="1">
    <location>
        <begin position="390"/>
        <end position="543"/>
    </location>
</feature>
<evidence type="ECO:0000313" key="4">
    <source>
        <dbReference type="Proteomes" id="UP000707206"/>
    </source>
</evidence>
<accession>A0A967AR00</accession>
<dbReference type="RefSeq" id="WP_152573068.1">
    <property type="nucleotide sequence ID" value="NZ_VIKU02000001.1"/>
</dbReference>
<evidence type="ECO:0000259" key="1">
    <source>
        <dbReference type="Pfam" id="PF13229"/>
    </source>
</evidence>
<feature type="domain" description="GH141-like insertion" evidence="2">
    <location>
        <begin position="76"/>
        <end position="236"/>
    </location>
</feature>
<gene>
    <name evidence="3" type="ORF">FK220_004495</name>
</gene>
<reference evidence="3" key="2">
    <citation type="submission" date="2020-03" db="EMBL/GenBank/DDBJ databases">
        <title>Flavobacteriaceae bacterium strain TP-CH-4, a member of the family Flavobacteriaceae isolated from a deep-sea seamount.</title>
        <authorList>
            <person name="Zhang D.-C."/>
        </authorList>
    </citation>
    <scope>NUCLEOTIDE SEQUENCE</scope>
    <source>
        <strain evidence="3">TP-CH-4</strain>
    </source>
</reference>
<evidence type="ECO:0000259" key="2">
    <source>
        <dbReference type="Pfam" id="PF21231"/>
    </source>
</evidence>
<dbReference type="AlphaFoldDB" id="A0A967AR00"/>
<proteinExistence type="predicted"/>
<feature type="domain" description="Right handed beta helix" evidence="1">
    <location>
        <begin position="295"/>
        <end position="381"/>
    </location>
</feature>
<name>A0A967AR00_9FLAO</name>
<dbReference type="PANTHER" id="PTHR36453:SF1">
    <property type="entry name" value="RIGHT HANDED BETA HELIX DOMAIN-CONTAINING PROTEIN"/>
    <property type="match status" value="1"/>
</dbReference>
<dbReference type="InterPro" id="IPR039448">
    <property type="entry name" value="Beta_helix"/>
</dbReference>
<dbReference type="InterPro" id="IPR048482">
    <property type="entry name" value="GH141_ins"/>
</dbReference>
<dbReference type="Pfam" id="PF13229">
    <property type="entry name" value="Beta_helix"/>
    <property type="match status" value="2"/>
</dbReference>
<comment type="caution">
    <text evidence="3">The sequence shown here is derived from an EMBL/GenBank/DDBJ whole genome shotgun (WGS) entry which is preliminary data.</text>
</comment>
<protein>
    <submittedName>
        <fullName evidence="3">Right-handed parallel beta-helix repeat-containing protein</fullName>
    </submittedName>
</protein>